<feature type="transmembrane region" description="Helical" evidence="7">
    <location>
        <begin position="20"/>
        <end position="41"/>
    </location>
</feature>
<evidence type="ECO:0000256" key="4">
    <source>
        <dbReference type="ARBA" id="ARBA00022989"/>
    </source>
</evidence>
<evidence type="ECO:0000256" key="3">
    <source>
        <dbReference type="ARBA" id="ARBA00022692"/>
    </source>
</evidence>
<proteinExistence type="inferred from homology"/>
<reference evidence="10" key="1">
    <citation type="submission" date="2021-01" db="EMBL/GenBank/DDBJ databases">
        <title>Genome public.</title>
        <authorList>
            <person name="Liu C."/>
            <person name="Sun Q."/>
        </authorList>
    </citation>
    <scope>NUCLEOTIDE SEQUENCE [LARGE SCALE GENOMIC DNA]</scope>
    <source>
        <strain evidence="10">YIM B02505</strain>
    </source>
</reference>
<comment type="caution">
    <text evidence="9">The sequence shown here is derived from an EMBL/GenBank/DDBJ whole genome shotgun (WGS) entry which is preliminary data.</text>
</comment>
<feature type="transmembrane region" description="Helical" evidence="7">
    <location>
        <begin position="308"/>
        <end position="335"/>
    </location>
</feature>
<keyword evidence="10" id="KW-1185">Reference proteome</keyword>
<organism evidence="9 10">
    <name type="scientific">Clostridium yunnanense</name>
    <dbReference type="NCBI Taxonomy" id="2800325"/>
    <lineage>
        <taxon>Bacteria</taxon>
        <taxon>Bacillati</taxon>
        <taxon>Bacillota</taxon>
        <taxon>Clostridia</taxon>
        <taxon>Eubacteriales</taxon>
        <taxon>Clostridiaceae</taxon>
        <taxon>Clostridium</taxon>
    </lineage>
</organism>
<evidence type="ECO:0000256" key="1">
    <source>
        <dbReference type="ARBA" id="ARBA00004651"/>
    </source>
</evidence>
<evidence type="ECO:0000256" key="2">
    <source>
        <dbReference type="ARBA" id="ARBA00022475"/>
    </source>
</evidence>
<protein>
    <submittedName>
        <fullName evidence="9">ABC transporter permease</fullName>
    </submittedName>
</protein>
<feature type="transmembrane region" description="Helical" evidence="7">
    <location>
        <begin position="704"/>
        <end position="737"/>
    </location>
</feature>
<keyword evidence="5 7" id="KW-0472">Membrane</keyword>
<dbReference type="InterPro" id="IPR003838">
    <property type="entry name" value="ABC3_permease_C"/>
</dbReference>
<keyword evidence="2" id="KW-1003">Cell membrane</keyword>
<keyword evidence="4 7" id="KW-1133">Transmembrane helix</keyword>
<feature type="domain" description="ABC3 transporter permease C-terminal" evidence="8">
    <location>
        <begin position="259"/>
        <end position="379"/>
    </location>
</feature>
<dbReference type="EMBL" id="JAENHN010000010">
    <property type="protein sequence ID" value="MBK1809692.1"/>
    <property type="molecule type" value="Genomic_DNA"/>
</dbReference>
<accession>A0ABS1EK06</accession>
<feature type="domain" description="ABC3 transporter permease C-terminal" evidence="8">
    <location>
        <begin position="715"/>
        <end position="830"/>
    </location>
</feature>
<dbReference type="PANTHER" id="PTHR30572">
    <property type="entry name" value="MEMBRANE COMPONENT OF TRANSPORTER-RELATED"/>
    <property type="match status" value="1"/>
</dbReference>
<evidence type="ECO:0000259" key="8">
    <source>
        <dbReference type="Pfam" id="PF02687"/>
    </source>
</evidence>
<evidence type="ECO:0000256" key="5">
    <source>
        <dbReference type="ARBA" id="ARBA00023136"/>
    </source>
</evidence>
<feature type="transmembrane region" description="Helical" evidence="7">
    <location>
        <begin position="256"/>
        <end position="276"/>
    </location>
</feature>
<dbReference type="Proteomes" id="UP000596739">
    <property type="component" value="Unassembled WGS sequence"/>
</dbReference>
<feature type="transmembrane region" description="Helical" evidence="7">
    <location>
        <begin position="758"/>
        <end position="782"/>
    </location>
</feature>
<feature type="transmembrane region" description="Helical" evidence="7">
    <location>
        <begin position="802"/>
        <end position="823"/>
    </location>
</feature>
<evidence type="ECO:0000256" key="6">
    <source>
        <dbReference type="ARBA" id="ARBA00038076"/>
    </source>
</evidence>
<dbReference type="PANTHER" id="PTHR30572:SF4">
    <property type="entry name" value="ABC TRANSPORTER PERMEASE YTRF"/>
    <property type="match status" value="1"/>
</dbReference>
<gene>
    <name evidence="9" type="ORF">JHL18_03435</name>
</gene>
<name>A0ABS1EK06_9CLOT</name>
<dbReference type="RefSeq" id="WP_200266239.1">
    <property type="nucleotide sequence ID" value="NZ_JAENHN010000010.1"/>
</dbReference>
<comment type="similarity">
    <text evidence="6">Belongs to the ABC-4 integral membrane protein family.</text>
</comment>
<feature type="transmembrane region" description="Helical" evidence="7">
    <location>
        <begin position="347"/>
        <end position="369"/>
    </location>
</feature>
<feature type="transmembrane region" description="Helical" evidence="7">
    <location>
        <begin position="424"/>
        <end position="448"/>
    </location>
</feature>
<dbReference type="InterPro" id="IPR050250">
    <property type="entry name" value="Macrolide_Exporter_MacB"/>
</dbReference>
<evidence type="ECO:0000256" key="7">
    <source>
        <dbReference type="SAM" id="Phobius"/>
    </source>
</evidence>
<dbReference type="Pfam" id="PF02687">
    <property type="entry name" value="FtsX"/>
    <property type="match status" value="2"/>
</dbReference>
<evidence type="ECO:0000313" key="10">
    <source>
        <dbReference type="Proteomes" id="UP000596739"/>
    </source>
</evidence>
<sequence>MRKYSDITSRYLKEHKKRTILTILGIIVSITMFSAIATIYYSSINGRIQQVKDQFGNYEAKFIDLNKDKLEVIKNNAQISYGGTEADLGEFSFKLNSNAENKKLLNVIAYDKEAFDSVFKVKLVNGRYPKAKDEIIVENRLYKLLKEKNDNLSVIVNITTQDGKILEEVKKYTVVGAYENERIMKNDSYSAISYLDKLEQGESYNYYSTLKDKKSKISVGREVAKDSDCKVEFNNDLLYLYGQGEISMRNDALIKMFITIVTFVVVCTVVVIYNAFNISVAERIKHFGILRSIGATKKQIRRLVFKEAAFMSIISIPIGIIAGYLGIYITFLVIGDIEEIMGGKPTLYPQVIISTIVLGIITVFISVLIPAIKASKVSPIEAVRGTATVKREKLKRRRAVLTKLLFKFEGQVAYKNIRRSPKKFWITIASLMVSIIMFIFFSNFISYIKITTGEIYKATVFDSMFSKKGAEGFNDSFVDEIKSYDGVGEVFKMNLTPATIPVDKDRIDNNYWNKTGQKDQLTHYKEKALVSSAIISYDENAFKYVKDKLKAGNPTYNDLKNGVIVINTSKGVSSKGKITYSDLTNYKVGDKIKLPDINIDKLNGDKLQEAKILVDKDKYTDFTVVGVVEEEPVFHETLVNSVMFILSNENYSKLLSTKDYNNIALKFTNKEASENLFDKFSAKAESLNSEYSDLFKQMDKTRNLLFQISVLIYGFITLISLIGIVNIVNIITINLLVRKREFAIFKAIGMTKKQFRKLVLLEGTLYGILASILGVIVSYGLVKWLMAPMNNVIDVAYKQDPWSYILGILGVITITFLAALIPLRRLNDMNIMESLRLEE</sequence>
<comment type="subcellular location">
    <subcellularLocation>
        <location evidence="1">Cell membrane</location>
        <topology evidence="1">Multi-pass membrane protein</topology>
    </subcellularLocation>
</comment>
<evidence type="ECO:0000313" key="9">
    <source>
        <dbReference type="EMBL" id="MBK1809692.1"/>
    </source>
</evidence>
<keyword evidence="3 7" id="KW-0812">Transmembrane</keyword>